<sequence>MHFLQESDDKQKPTQYLKLVVGMAAVAITLTGCAQTQAPADRRPAATSSASAGESSYTPKPYNTPANPKPYMEYSPVDPYSDYVRTPQELQELQETAKAYQEKYADEIAELKIPAGLSDQELAETYVERLNQWWNAGIADDPKLLEKMSILDRSGYDQEVASNMLAQDSAFKYAAALFGPDWTSNDSLVYFFDVGLQSNSNIINTATGGVRSGGDLGKLGDTDVKRIDYRANATLESVVVEQVGENSRSIFLTLSAKDTYDELGRVGAANTGRPELSNGKQASYLIDFRSDADRELVTSIIYQ</sequence>
<dbReference type="EMBL" id="VSSQ01005687">
    <property type="protein sequence ID" value="MPM30074.1"/>
    <property type="molecule type" value="Genomic_DNA"/>
</dbReference>
<comment type="caution">
    <text evidence="2">The sequence shown here is derived from an EMBL/GenBank/DDBJ whole genome shotgun (WGS) entry which is preliminary data.</text>
</comment>
<organism evidence="2">
    <name type="scientific">bioreactor metagenome</name>
    <dbReference type="NCBI Taxonomy" id="1076179"/>
    <lineage>
        <taxon>unclassified sequences</taxon>
        <taxon>metagenomes</taxon>
        <taxon>ecological metagenomes</taxon>
    </lineage>
</organism>
<proteinExistence type="predicted"/>
<name>A0A644YVM1_9ZZZZ</name>
<gene>
    <name evidence="2" type="ORF">SDC9_76616</name>
</gene>
<evidence type="ECO:0000256" key="1">
    <source>
        <dbReference type="SAM" id="MobiDB-lite"/>
    </source>
</evidence>
<dbReference type="AlphaFoldDB" id="A0A644YVM1"/>
<evidence type="ECO:0000313" key="2">
    <source>
        <dbReference type="EMBL" id="MPM30074.1"/>
    </source>
</evidence>
<accession>A0A644YVM1</accession>
<feature type="compositionally biased region" description="Low complexity" evidence="1">
    <location>
        <begin position="45"/>
        <end position="56"/>
    </location>
</feature>
<protein>
    <submittedName>
        <fullName evidence="2">Uncharacterized protein</fullName>
    </submittedName>
</protein>
<reference evidence="2" key="1">
    <citation type="submission" date="2019-08" db="EMBL/GenBank/DDBJ databases">
        <authorList>
            <person name="Kucharzyk K."/>
            <person name="Murdoch R.W."/>
            <person name="Higgins S."/>
            <person name="Loffler F."/>
        </authorList>
    </citation>
    <scope>NUCLEOTIDE SEQUENCE</scope>
</reference>
<feature type="region of interest" description="Disordered" evidence="1">
    <location>
        <begin position="36"/>
        <end position="69"/>
    </location>
</feature>